<feature type="transmembrane region" description="Helical" evidence="1">
    <location>
        <begin position="212"/>
        <end position="234"/>
    </location>
</feature>
<dbReference type="Pfam" id="PF20152">
    <property type="entry name" value="DUF6534"/>
    <property type="match status" value="1"/>
</dbReference>
<reference evidence="3" key="1">
    <citation type="submission" date="2022-07" db="EMBL/GenBank/DDBJ databases">
        <title>Genome Sequence of Physisporinus lineatus.</title>
        <authorList>
            <person name="Buettner E."/>
        </authorList>
    </citation>
    <scope>NUCLEOTIDE SEQUENCE</scope>
    <source>
        <strain evidence="3">VT162</strain>
    </source>
</reference>
<keyword evidence="1" id="KW-0472">Membrane</keyword>
<dbReference type="EMBL" id="JANAWD010000087">
    <property type="protein sequence ID" value="KAJ3487582.1"/>
    <property type="molecule type" value="Genomic_DNA"/>
</dbReference>
<dbReference type="AlphaFoldDB" id="A0AAD5YL17"/>
<accession>A0AAD5YL17</accession>
<keyword evidence="1" id="KW-0812">Transmembrane</keyword>
<feature type="transmembrane region" description="Helical" evidence="1">
    <location>
        <begin position="12"/>
        <end position="37"/>
    </location>
</feature>
<organism evidence="3 4">
    <name type="scientific">Meripilus lineatus</name>
    <dbReference type="NCBI Taxonomy" id="2056292"/>
    <lineage>
        <taxon>Eukaryota</taxon>
        <taxon>Fungi</taxon>
        <taxon>Dikarya</taxon>
        <taxon>Basidiomycota</taxon>
        <taxon>Agaricomycotina</taxon>
        <taxon>Agaricomycetes</taxon>
        <taxon>Polyporales</taxon>
        <taxon>Meripilaceae</taxon>
        <taxon>Meripilus</taxon>
    </lineage>
</organism>
<evidence type="ECO:0000313" key="4">
    <source>
        <dbReference type="Proteomes" id="UP001212997"/>
    </source>
</evidence>
<feature type="transmembrane region" description="Helical" evidence="1">
    <location>
        <begin position="254"/>
        <end position="274"/>
    </location>
</feature>
<comment type="caution">
    <text evidence="3">The sequence shown here is derived from an EMBL/GenBank/DDBJ whole genome shotgun (WGS) entry which is preliminary data.</text>
</comment>
<sequence>MSTAPSADKILGGYLMGILLAVALYGTGVAQAYIYWLNSSEDSALMKATVGAVVFFETVHTVFTSHLTYHYTITTFGNFEGVGRIVWYDKFIGHRTLYLSIANLLRSAAACVFTSLVIILLVQLEQQKQTTHLGLSHCARFATRFVPSSSCEVKSLIHLSVDRIWLCIWSPHVSVEEQRSLSIAPGPHTPFVSCRLHTWSDFRRDAAPLSTLISGLALSAVMDLLIAFTLIYFLSRQRSGFKHTDHIVQRLMAYSVNTGAITMICQILVIVVFVAEMNSLSFAGLYLMASKLYANSLLGALNARHILQDKQGELKPSPWRLHSAQSQNRPIEIFQEMSKITDVDYPHVSQGIGW</sequence>
<name>A0AAD5YL17_9APHY</name>
<proteinExistence type="predicted"/>
<dbReference type="PANTHER" id="PTHR40465:SF1">
    <property type="entry name" value="DUF6534 DOMAIN-CONTAINING PROTEIN"/>
    <property type="match status" value="1"/>
</dbReference>
<evidence type="ECO:0000259" key="2">
    <source>
        <dbReference type="Pfam" id="PF20152"/>
    </source>
</evidence>
<feature type="transmembrane region" description="Helical" evidence="1">
    <location>
        <begin position="104"/>
        <end position="124"/>
    </location>
</feature>
<evidence type="ECO:0000313" key="3">
    <source>
        <dbReference type="EMBL" id="KAJ3487582.1"/>
    </source>
</evidence>
<evidence type="ECO:0000256" key="1">
    <source>
        <dbReference type="SAM" id="Phobius"/>
    </source>
</evidence>
<keyword evidence="1" id="KW-1133">Transmembrane helix</keyword>
<keyword evidence="4" id="KW-1185">Reference proteome</keyword>
<protein>
    <recommendedName>
        <fullName evidence="2">DUF6534 domain-containing protein</fullName>
    </recommendedName>
</protein>
<dbReference type="InterPro" id="IPR045339">
    <property type="entry name" value="DUF6534"/>
</dbReference>
<feature type="domain" description="DUF6534" evidence="2">
    <location>
        <begin position="219"/>
        <end position="305"/>
    </location>
</feature>
<dbReference type="PANTHER" id="PTHR40465">
    <property type="entry name" value="CHROMOSOME 1, WHOLE GENOME SHOTGUN SEQUENCE"/>
    <property type="match status" value="1"/>
</dbReference>
<feature type="transmembrane region" description="Helical" evidence="1">
    <location>
        <begin position="280"/>
        <end position="301"/>
    </location>
</feature>
<gene>
    <name evidence="3" type="ORF">NLI96_g3425</name>
</gene>
<dbReference type="Proteomes" id="UP001212997">
    <property type="component" value="Unassembled WGS sequence"/>
</dbReference>